<dbReference type="Gene3D" id="1.20.1280.50">
    <property type="match status" value="1"/>
</dbReference>
<dbReference type="PANTHER" id="PTHR22847:SF745">
    <property type="entry name" value="F-BOX_WD REPEAT-CONTAINING PROTEIN 7"/>
    <property type="match status" value="1"/>
</dbReference>
<feature type="repeat" description="WD" evidence="4">
    <location>
        <begin position="702"/>
        <end position="743"/>
    </location>
</feature>
<feature type="compositionally biased region" description="Low complexity" evidence="5">
    <location>
        <begin position="72"/>
        <end position="86"/>
    </location>
</feature>
<feature type="region of interest" description="Disordered" evidence="5">
    <location>
        <begin position="140"/>
        <end position="164"/>
    </location>
</feature>
<dbReference type="SUPFAM" id="SSF50978">
    <property type="entry name" value="WD40 repeat-like"/>
    <property type="match status" value="1"/>
</dbReference>
<feature type="repeat" description="WD" evidence="4">
    <location>
        <begin position="660"/>
        <end position="701"/>
    </location>
</feature>
<feature type="region of interest" description="Disordered" evidence="5">
    <location>
        <begin position="1"/>
        <end position="25"/>
    </location>
</feature>
<gene>
    <name evidence="7" type="ORF">Sste5346_001713</name>
</gene>
<reference evidence="7 8" key="1">
    <citation type="journal article" date="2024" name="IMA Fungus">
        <title>IMA Genome - F19 : A genome assembly and annotation guide to empower mycologists, including annotated draft genome sequences of Ceratocystis pirilliformis, Diaporthe australafricana, Fusarium ophioides, Paecilomyces lecythidis, and Sporothrix stenoceras.</title>
        <authorList>
            <person name="Aylward J."/>
            <person name="Wilson A.M."/>
            <person name="Visagie C.M."/>
            <person name="Spraker J."/>
            <person name="Barnes I."/>
            <person name="Buitendag C."/>
            <person name="Ceriani C."/>
            <person name="Del Mar Angel L."/>
            <person name="du Plessis D."/>
            <person name="Fuchs T."/>
            <person name="Gasser K."/>
            <person name="Kramer D."/>
            <person name="Li W."/>
            <person name="Munsamy K."/>
            <person name="Piso A."/>
            <person name="Price J.L."/>
            <person name="Sonnekus B."/>
            <person name="Thomas C."/>
            <person name="van der Nest A."/>
            <person name="van Dijk A."/>
            <person name="van Heerden A."/>
            <person name="van Vuuren N."/>
            <person name="Yilmaz N."/>
            <person name="Duong T.A."/>
            <person name="van der Merwe N.A."/>
            <person name="Wingfield M.J."/>
            <person name="Wingfield B.D."/>
        </authorList>
    </citation>
    <scope>NUCLEOTIDE SEQUENCE [LARGE SCALE GENOMIC DNA]</scope>
    <source>
        <strain evidence="7 8">CMW 5346</strain>
    </source>
</reference>
<organism evidence="7 8">
    <name type="scientific">Sporothrix stenoceras</name>
    <dbReference type="NCBI Taxonomy" id="5173"/>
    <lineage>
        <taxon>Eukaryota</taxon>
        <taxon>Fungi</taxon>
        <taxon>Dikarya</taxon>
        <taxon>Ascomycota</taxon>
        <taxon>Pezizomycotina</taxon>
        <taxon>Sordariomycetes</taxon>
        <taxon>Sordariomycetidae</taxon>
        <taxon>Ophiostomatales</taxon>
        <taxon>Ophiostomataceae</taxon>
        <taxon>Sporothrix</taxon>
    </lineage>
</organism>
<protein>
    <recommendedName>
        <fullName evidence="6">F-box domain-containing protein</fullName>
    </recommendedName>
</protein>
<dbReference type="Gene3D" id="2.130.10.10">
    <property type="entry name" value="YVTN repeat-like/Quinoprotein amine dehydrogenase"/>
    <property type="match status" value="2"/>
</dbReference>
<dbReference type="Pfam" id="PF12937">
    <property type="entry name" value="F-box-like"/>
    <property type="match status" value="1"/>
</dbReference>
<feature type="repeat" description="WD" evidence="4">
    <location>
        <begin position="580"/>
        <end position="619"/>
    </location>
</feature>
<dbReference type="PRINTS" id="PR00320">
    <property type="entry name" value="GPROTEINBRPT"/>
</dbReference>
<comment type="similarity">
    <text evidence="1">Belongs to the WD repeat MET30/SCONB/SCON-2 family.</text>
</comment>
<dbReference type="CDD" id="cd00200">
    <property type="entry name" value="WD40"/>
    <property type="match status" value="1"/>
</dbReference>
<evidence type="ECO:0000256" key="1">
    <source>
        <dbReference type="ARBA" id="ARBA00007968"/>
    </source>
</evidence>
<dbReference type="InterPro" id="IPR001680">
    <property type="entry name" value="WD40_rpt"/>
</dbReference>
<name>A0ABR3ZPB6_9PEZI</name>
<evidence type="ECO:0000256" key="5">
    <source>
        <dbReference type="SAM" id="MobiDB-lite"/>
    </source>
</evidence>
<dbReference type="SUPFAM" id="SSF81383">
    <property type="entry name" value="F-box domain"/>
    <property type="match status" value="1"/>
</dbReference>
<dbReference type="PROSITE" id="PS50294">
    <property type="entry name" value="WD_REPEATS_REGION"/>
    <property type="match status" value="3"/>
</dbReference>
<dbReference type="EMBL" id="JAWCUI010000006">
    <property type="protein sequence ID" value="KAL1902007.1"/>
    <property type="molecule type" value="Genomic_DNA"/>
</dbReference>
<dbReference type="InterPro" id="IPR036322">
    <property type="entry name" value="WD40_repeat_dom_sf"/>
</dbReference>
<dbReference type="InterPro" id="IPR019775">
    <property type="entry name" value="WD40_repeat_CS"/>
</dbReference>
<feature type="compositionally biased region" description="Acidic residues" evidence="5">
    <location>
        <begin position="58"/>
        <end position="70"/>
    </location>
</feature>
<dbReference type="InterPro" id="IPR015943">
    <property type="entry name" value="WD40/YVTN_repeat-like_dom_sf"/>
</dbReference>
<dbReference type="PROSITE" id="PS00678">
    <property type="entry name" value="WD_REPEATS_1"/>
    <property type="match status" value="3"/>
</dbReference>
<dbReference type="Proteomes" id="UP001583186">
    <property type="component" value="Unassembled WGS sequence"/>
</dbReference>
<sequence length="835" mass="90661">MPGLGSGNRSRKSARLSMDDFHNSAHGVRGAVLGEAGPSSERFNRQSLAINMSGCAVEDGDDDHEDDGETEGGLAAAGGPSSAPGKKAIKGMIRRASVSLHGFIQRRASFAGGKTALNTDDATNSTNSGSHFLPNRLLRSSHAHSQSQSSAQPQPQSHGQGKLPVRLQPANADARPTTSHNFSSWRRVRQVASFRHSRIFDSDFSAAAGPSESGSSNAYTNSMALETMEFPIREAGDLDDDNHRLVPTLSSSAPLPGGLSSMHGPPAFRSRPPVIPPNTGGAARAAAAAAFQTDILQMLQPKWLQQDEYGNDRESGIGIAVTSTDSDSADEANGQESYSTLCADGDAPQLDVAKVDFVGNLPMELAIMILLELDAAGLAAASRVSHSWSEAVKNQHIWRESFLREKTTTYATSGPVQPGVGLGVPPIRPSCDWRQIYRVKQELDRRWQEGKTRPVYLNGHSDSIYCLQFDEQKIITGSRDKTIRIWDMKTLACRLVIGPPEVVRDPKLLYDEDGQPAHYITTAYHTRSSNSMPAAVSFPMHHSASILCLQYDDRILVTGSSDGSCIVYSVKSGYRPIRRLQHHSAAVLDLCFDDRYIITCSKDVTICVWDRETGALLKQLRGHSGPVNAVQMRGNTIVSCSGDFRVKLWNIETGKAIREFTGHTKGLACSQFSEDGRFVASAGNDRVIRIWDANTGECVREMKAHESLVRSLHIDSVSGRLVSASYDRDIKVFDMETGQQLLDFPQWHQSWVLSAKSDYRRIISTGQDPKILVMDFGAGIDGIDKLETADANAAIRTPICAADDTTAATTEHMDWTPSAPDASAPQVTVEAATPF</sequence>
<evidence type="ECO:0000256" key="2">
    <source>
        <dbReference type="ARBA" id="ARBA00022574"/>
    </source>
</evidence>
<feature type="compositionally biased region" description="Polar residues" evidence="5">
    <location>
        <begin position="116"/>
        <end position="130"/>
    </location>
</feature>
<accession>A0ABR3ZPB6</accession>
<evidence type="ECO:0000256" key="4">
    <source>
        <dbReference type="PROSITE-ProRule" id="PRU00221"/>
    </source>
</evidence>
<proteinExistence type="inferred from homology"/>
<dbReference type="PANTHER" id="PTHR22847">
    <property type="entry name" value="WD40 REPEAT PROTEIN"/>
    <property type="match status" value="1"/>
</dbReference>
<feature type="region of interest" description="Disordered" evidence="5">
    <location>
        <begin position="816"/>
        <end position="835"/>
    </location>
</feature>
<dbReference type="InterPro" id="IPR001810">
    <property type="entry name" value="F-box_dom"/>
</dbReference>
<evidence type="ECO:0000313" key="7">
    <source>
        <dbReference type="EMBL" id="KAL1902007.1"/>
    </source>
</evidence>
<dbReference type="PROSITE" id="PS50181">
    <property type="entry name" value="FBOX"/>
    <property type="match status" value="1"/>
</dbReference>
<feature type="repeat" description="WD" evidence="4">
    <location>
        <begin position="620"/>
        <end position="659"/>
    </location>
</feature>
<dbReference type="SMART" id="SM00256">
    <property type="entry name" value="FBOX"/>
    <property type="match status" value="1"/>
</dbReference>
<feature type="repeat" description="WD" evidence="4">
    <location>
        <begin position="457"/>
        <end position="490"/>
    </location>
</feature>
<dbReference type="Pfam" id="PF00400">
    <property type="entry name" value="WD40"/>
    <property type="match status" value="6"/>
</dbReference>
<feature type="domain" description="F-box" evidence="6">
    <location>
        <begin position="355"/>
        <end position="401"/>
    </location>
</feature>
<keyword evidence="2 4" id="KW-0853">WD repeat</keyword>
<dbReference type="PROSITE" id="PS50082">
    <property type="entry name" value="WD_REPEATS_2"/>
    <property type="match status" value="5"/>
</dbReference>
<evidence type="ECO:0000313" key="8">
    <source>
        <dbReference type="Proteomes" id="UP001583186"/>
    </source>
</evidence>
<keyword evidence="3" id="KW-0677">Repeat</keyword>
<dbReference type="SMART" id="SM00320">
    <property type="entry name" value="WD40"/>
    <property type="match status" value="7"/>
</dbReference>
<dbReference type="InterPro" id="IPR036047">
    <property type="entry name" value="F-box-like_dom_sf"/>
</dbReference>
<comment type="caution">
    <text evidence="7">The sequence shown here is derived from an EMBL/GenBank/DDBJ whole genome shotgun (WGS) entry which is preliminary data.</text>
</comment>
<feature type="compositionally biased region" description="Low complexity" evidence="5">
    <location>
        <begin position="143"/>
        <end position="161"/>
    </location>
</feature>
<feature type="region of interest" description="Disordered" evidence="5">
    <location>
        <begin position="115"/>
        <end position="134"/>
    </location>
</feature>
<keyword evidence="8" id="KW-1185">Reference proteome</keyword>
<evidence type="ECO:0000256" key="3">
    <source>
        <dbReference type="ARBA" id="ARBA00022737"/>
    </source>
</evidence>
<evidence type="ECO:0000259" key="6">
    <source>
        <dbReference type="PROSITE" id="PS50181"/>
    </source>
</evidence>
<feature type="region of interest" description="Disordered" evidence="5">
    <location>
        <begin position="55"/>
        <end position="88"/>
    </location>
</feature>
<dbReference type="InterPro" id="IPR020472">
    <property type="entry name" value="WD40_PAC1"/>
</dbReference>